<dbReference type="Proteomes" id="UP000789342">
    <property type="component" value="Unassembled WGS sequence"/>
</dbReference>
<name>A0A9N9G154_9GLOM</name>
<reference evidence="1" key="1">
    <citation type="submission" date="2021-06" db="EMBL/GenBank/DDBJ databases">
        <authorList>
            <person name="Kallberg Y."/>
            <person name="Tangrot J."/>
            <person name="Rosling A."/>
        </authorList>
    </citation>
    <scope>NUCLEOTIDE SEQUENCE</scope>
    <source>
        <strain evidence="1">CL551</strain>
    </source>
</reference>
<organism evidence="1 2">
    <name type="scientific">Acaulospora morrowiae</name>
    <dbReference type="NCBI Taxonomy" id="94023"/>
    <lineage>
        <taxon>Eukaryota</taxon>
        <taxon>Fungi</taxon>
        <taxon>Fungi incertae sedis</taxon>
        <taxon>Mucoromycota</taxon>
        <taxon>Glomeromycotina</taxon>
        <taxon>Glomeromycetes</taxon>
        <taxon>Diversisporales</taxon>
        <taxon>Acaulosporaceae</taxon>
        <taxon>Acaulospora</taxon>
    </lineage>
</organism>
<protein>
    <submittedName>
        <fullName evidence="1">13330_t:CDS:1</fullName>
    </submittedName>
</protein>
<proteinExistence type="predicted"/>
<sequence>FSNMIDEKGTTVSKALVQSFHPEPVHIKHIDSLNKIENGTTHKKMDEYMEVDCDDDTATIASEDPVESRNNDFDEIFNGELSDVDSYCPGCEEIDREDLLSSASIPLVDVSHLVGFTKLNKKIIESLIYKLKEYKLYETMAILIKSGKLKIKPEEIPRRVLEIIKREDIKDLKEVKEVFHKEVERIRRLAEDK</sequence>
<keyword evidence="2" id="KW-1185">Reference proteome</keyword>
<dbReference type="EMBL" id="CAJVPV010004287">
    <property type="protein sequence ID" value="CAG8570193.1"/>
    <property type="molecule type" value="Genomic_DNA"/>
</dbReference>
<dbReference type="OrthoDB" id="2365308at2759"/>
<dbReference type="AlphaFoldDB" id="A0A9N9G154"/>
<gene>
    <name evidence="1" type="ORF">AMORRO_LOCUS6429</name>
</gene>
<accession>A0A9N9G154</accession>
<feature type="non-terminal residue" evidence="1">
    <location>
        <position position="193"/>
    </location>
</feature>
<evidence type="ECO:0000313" key="1">
    <source>
        <dbReference type="EMBL" id="CAG8570193.1"/>
    </source>
</evidence>
<comment type="caution">
    <text evidence="1">The sequence shown here is derived from an EMBL/GenBank/DDBJ whole genome shotgun (WGS) entry which is preliminary data.</text>
</comment>
<evidence type="ECO:0000313" key="2">
    <source>
        <dbReference type="Proteomes" id="UP000789342"/>
    </source>
</evidence>